<feature type="compositionally biased region" description="Polar residues" evidence="5">
    <location>
        <begin position="245"/>
        <end position="259"/>
    </location>
</feature>
<dbReference type="GO" id="GO:0016567">
    <property type="term" value="P:protein ubiquitination"/>
    <property type="evidence" value="ECO:0007669"/>
    <property type="project" value="TreeGrafter"/>
</dbReference>
<name>A0A0G4ID43_9ALVE</name>
<keyword evidence="3 6" id="KW-1133">Transmembrane helix</keyword>
<dbReference type="GO" id="GO:0016020">
    <property type="term" value="C:membrane"/>
    <property type="evidence" value="ECO:0007669"/>
    <property type="project" value="UniProtKB-SubCell"/>
</dbReference>
<feature type="compositionally biased region" description="Basic and acidic residues" evidence="5">
    <location>
        <begin position="283"/>
        <end position="315"/>
    </location>
</feature>
<evidence type="ECO:0000256" key="6">
    <source>
        <dbReference type="SAM" id="Phobius"/>
    </source>
</evidence>
<feature type="transmembrane region" description="Helical" evidence="6">
    <location>
        <begin position="530"/>
        <end position="551"/>
    </location>
</feature>
<proteinExistence type="predicted"/>
<protein>
    <submittedName>
        <fullName evidence="7">Uncharacterized protein</fullName>
    </submittedName>
</protein>
<feature type="transmembrane region" description="Helical" evidence="6">
    <location>
        <begin position="397"/>
        <end position="417"/>
    </location>
</feature>
<keyword evidence="2 6" id="KW-0812">Transmembrane</keyword>
<organism evidence="7">
    <name type="scientific">Chromera velia CCMP2878</name>
    <dbReference type="NCBI Taxonomy" id="1169474"/>
    <lineage>
        <taxon>Eukaryota</taxon>
        <taxon>Sar</taxon>
        <taxon>Alveolata</taxon>
        <taxon>Colpodellida</taxon>
        <taxon>Chromeraceae</taxon>
        <taxon>Chromera</taxon>
    </lineage>
</organism>
<comment type="subcellular location">
    <subcellularLocation>
        <location evidence="1">Membrane</location>
        <topology evidence="1">Multi-pass membrane protein</topology>
    </subcellularLocation>
</comment>
<feature type="transmembrane region" description="Helical" evidence="6">
    <location>
        <begin position="113"/>
        <end position="131"/>
    </location>
</feature>
<reference evidence="7" key="1">
    <citation type="submission" date="2014-11" db="EMBL/GenBank/DDBJ databases">
        <authorList>
            <person name="Otto D Thomas"/>
            <person name="Naeem Raeece"/>
        </authorList>
    </citation>
    <scope>NUCLEOTIDE SEQUENCE</scope>
</reference>
<gene>
    <name evidence="7" type="ORF">Cvel_13250</name>
</gene>
<evidence type="ECO:0000256" key="1">
    <source>
        <dbReference type="ARBA" id="ARBA00004141"/>
    </source>
</evidence>
<evidence type="ECO:0000256" key="3">
    <source>
        <dbReference type="ARBA" id="ARBA00022989"/>
    </source>
</evidence>
<evidence type="ECO:0000256" key="4">
    <source>
        <dbReference type="ARBA" id="ARBA00023136"/>
    </source>
</evidence>
<feature type="transmembrane region" description="Helical" evidence="6">
    <location>
        <begin position="563"/>
        <end position="584"/>
    </location>
</feature>
<dbReference type="InterPro" id="IPR002781">
    <property type="entry name" value="TM_pro_TauE-like"/>
</dbReference>
<dbReference type="Pfam" id="PF01925">
    <property type="entry name" value="TauE"/>
    <property type="match status" value="2"/>
</dbReference>
<evidence type="ECO:0000256" key="2">
    <source>
        <dbReference type="ARBA" id="ARBA00022692"/>
    </source>
</evidence>
<accession>A0A0G4ID43</accession>
<feature type="transmembrane region" description="Helical" evidence="6">
    <location>
        <begin position="12"/>
        <end position="40"/>
    </location>
</feature>
<feature type="transmembrane region" description="Helical" evidence="6">
    <location>
        <begin position="501"/>
        <end position="524"/>
    </location>
</feature>
<feature type="transmembrane region" description="Helical" evidence="6">
    <location>
        <begin position="429"/>
        <end position="447"/>
    </location>
</feature>
<evidence type="ECO:0000313" key="7">
    <source>
        <dbReference type="EMBL" id="CEM55030.1"/>
    </source>
</evidence>
<feature type="compositionally biased region" description="Polar residues" evidence="5">
    <location>
        <begin position="187"/>
        <end position="196"/>
    </location>
</feature>
<dbReference type="PhylomeDB" id="A0A0G4ID43"/>
<feature type="transmembrane region" description="Helical" evidence="6">
    <location>
        <begin position="88"/>
        <end position="106"/>
    </location>
</feature>
<evidence type="ECO:0000256" key="5">
    <source>
        <dbReference type="SAM" id="MobiDB-lite"/>
    </source>
</evidence>
<feature type="transmembrane region" description="Helical" evidence="6">
    <location>
        <begin position="467"/>
        <end position="489"/>
    </location>
</feature>
<dbReference type="PANTHER" id="PTHR14255:SF3">
    <property type="entry name" value="SULFITE EXPORTER TAUE_SAFE FAMILY PROTEIN 5-RELATED"/>
    <property type="match status" value="1"/>
</dbReference>
<dbReference type="VEuPathDB" id="CryptoDB:Cvel_13250"/>
<feature type="region of interest" description="Disordered" evidence="5">
    <location>
        <begin position="183"/>
        <end position="260"/>
    </location>
</feature>
<keyword evidence="4 6" id="KW-0472">Membrane</keyword>
<dbReference type="PANTHER" id="PTHR14255">
    <property type="entry name" value="CEREBLON"/>
    <property type="match status" value="1"/>
</dbReference>
<sequence>MEHIPGFDSPWLYLSAVVIFVAAILAAAGGIGGGGLYVAILMFIGGLDARSAVPLSKGMIFAGAVISFLVNIRKKHPMSGSPVIDLDLIQAVVPASLAGTLVGVFVNGISPNWLIIVLLFLVLLFVTQQSFQSAFRKYKQEETRARAPVFHEIPLTHTLGGGGGIELQEGRFVDRGGGGDSGLHTFLQRSGSSQTGAKLGRAEEGEAEVPVQKEDDGAAEHFSIGTPRSSFSRSRVEGGVASGEENGQTQKTPQEQPNSYEPLELPVIPLQEETGNRTNGVHSDGRNLDSSQHEKALESEKLLPGGKTRDHHLSSVDDSSTNGFRTALLPSSSGGPPASSSLSRDNESSEGGEGDVNSPPIRLALPFSFGDSDSEEMRGLAPRPSACVEPPGIVRTLQVGGFSLLSMASVVVGGVLLNQAVNNDQRGLGFAYVSAALSVCFLVQLAFVMQLTRENPYVWNLKRCGTFVTVGFFGGVFSGLLGIGGGLVFSPFFLLMHIDPVITVATAATCVIFTSTSTTLQFLLVGRLSVIHALFFSAFTVPASALGVKLVHWVGVRFGRPSYIVFVVAIAVGMSSLMTVAKALSGVAANVADH</sequence>
<dbReference type="AlphaFoldDB" id="A0A0G4ID43"/>
<feature type="compositionally biased region" description="Low complexity" evidence="5">
    <location>
        <begin position="327"/>
        <end position="343"/>
    </location>
</feature>
<feature type="transmembrane region" description="Helical" evidence="6">
    <location>
        <begin position="52"/>
        <end position="72"/>
    </location>
</feature>
<dbReference type="GO" id="GO:0031464">
    <property type="term" value="C:Cul4A-RING E3 ubiquitin ligase complex"/>
    <property type="evidence" value="ECO:0007669"/>
    <property type="project" value="TreeGrafter"/>
</dbReference>
<feature type="region of interest" description="Disordered" evidence="5">
    <location>
        <begin position="274"/>
        <end position="361"/>
    </location>
</feature>
<dbReference type="EMBL" id="CDMZ01005840">
    <property type="protein sequence ID" value="CEM55030.1"/>
    <property type="molecule type" value="Genomic_DNA"/>
</dbReference>